<gene>
    <name evidence="2" type="ORF">TBH_C0410</name>
</gene>
<reference evidence="2 3" key="1">
    <citation type="journal article" date="2014" name="PLoS ONE">
        <title>Physiological and genomic features of a novel sulfur-oxidizing gammaproteobacterium belonging to a previously uncultivated symbiotic lineage isolated from a hydrothermal vent.</title>
        <authorList>
            <person name="Nunoura T."/>
            <person name="Takaki Y."/>
            <person name="Kazama H."/>
            <person name="Kakuta J."/>
            <person name="Shimamura S."/>
            <person name="Makita H."/>
            <person name="Hirai M."/>
            <person name="Miyazaki M."/>
            <person name="Takai K."/>
        </authorList>
    </citation>
    <scope>NUCLEOTIDE SEQUENCE [LARGE SCALE GENOMIC DNA]</scope>
    <source>
        <strain evidence="2 3">Hiromi1</strain>
    </source>
</reference>
<evidence type="ECO:0000313" key="3">
    <source>
        <dbReference type="Proteomes" id="UP000031631"/>
    </source>
</evidence>
<proteinExistence type="predicted"/>
<sequence length="180" mass="20199">MRLLMLLFLGFLSLAAQGASISFKAVAIGEQDGWIVLDLVQHYVLSDTMLEALENGVPLTFATEIVIDPEDASFWRSALGRRIVRRQLSFHPLAGEYEVLDLGAGTQRRFATRDAALLALGDLKGEKIIRSSALRKGRYYRVSIQTANDIGELPLPLRPKAYLFPGWHLSSKVYEWRLQP</sequence>
<evidence type="ECO:0000256" key="1">
    <source>
        <dbReference type="SAM" id="SignalP"/>
    </source>
</evidence>
<dbReference type="KEGG" id="tbn:TBH_C0410"/>
<dbReference type="EMBL" id="AP012273">
    <property type="protein sequence ID" value="BAO43355.1"/>
    <property type="molecule type" value="Genomic_DNA"/>
</dbReference>
<dbReference type="InterPro" id="IPR025500">
    <property type="entry name" value="DUF4390"/>
</dbReference>
<protein>
    <recommendedName>
        <fullName evidence="4">DUF4390 domain-containing protein</fullName>
    </recommendedName>
</protein>
<accession>A0A7U6GGR7</accession>
<dbReference type="AlphaFoldDB" id="A0A7U6GGR7"/>
<keyword evidence="3" id="KW-1185">Reference proteome</keyword>
<evidence type="ECO:0008006" key="4">
    <source>
        <dbReference type="Google" id="ProtNLM"/>
    </source>
</evidence>
<feature type="chain" id="PRO_5031443658" description="DUF4390 domain-containing protein" evidence="1">
    <location>
        <begin position="19"/>
        <end position="180"/>
    </location>
</feature>
<organism evidence="2 3">
    <name type="scientific">Thiolapillus brandeum</name>
    <dbReference type="NCBI Taxonomy" id="1076588"/>
    <lineage>
        <taxon>Bacteria</taxon>
        <taxon>Pseudomonadati</taxon>
        <taxon>Pseudomonadota</taxon>
        <taxon>Gammaproteobacteria</taxon>
        <taxon>Chromatiales</taxon>
        <taxon>Sedimenticolaceae</taxon>
        <taxon>Thiolapillus</taxon>
    </lineage>
</organism>
<dbReference type="Proteomes" id="UP000031631">
    <property type="component" value="Chromosome"/>
</dbReference>
<feature type="signal peptide" evidence="1">
    <location>
        <begin position="1"/>
        <end position="18"/>
    </location>
</feature>
<name>A0A7U6GGR7_9GAMM</name>
<dbReference type="Pfam" id="PF14334">
    <property type="entry name" value="DUF4390"/>
    <property type="match status" value="1"/>
</dbReference>
<evidence type="ECO:0000313" key="2">
    <source>
        <dbReference type="EMBL" id="BAO43355.1"/>
    </source>
</evidence>
<keyword evidence="1" id="KW-0732">Signal</keyword>